<keyword evidence="1" id="KW-0472">Membrane</keyword>
<dbReference type="EMBL" id="CP015506">
    <property type="protein sequence ID" value="AND40837.1"/>
    <property type="molecule type" value="Genomic_DNA"/>
</dbReference>
<name>A0A160MCV3_9BACI</name>
<dbReference type="RefSeq" id="WP_019382659.1">
    <property type="nucleotide sequence ID" value="NZ_CP015506.1"/>
</dbReference>
<proteinExistence type="predicted"/>
<dbReference type="Proteomes" id="UP000077856">
    <property type="component" value="Chromosome"/>
</dbReference>
<reference evidence="2 3" key="1">
    <citation type="submission" date="2016-04" db="EMBL/GenBank/DDBJ databases">
        <title>Complete genome sequence of Bacillus oceanisediminis strain 2691.</title>
        <authorList>
            <person name="Jeong H."/>
            <person name="Kim H.J."/>
            <person name="Lee D.-W."/>
        </authorList>
    </citation>
    <scope>NUCLEOTIDE SEQUENCE [LARGE SCALE GENOMIC DNA]</scope>
    <source>
        <strain evidence="2 3">2691</strain>
    </source>
</reference>
<dbReference type="KEGG" id="bon:A361_17325"/>
<gene>
    <name evidence="2" type="ORF">A361_17325</name>
</gene>
<evidence type="ECO:0000256" key="1">
    <source>
        <dbReference type="SAM" id="Phobius"/>
    </source>
</evidence>
<feature type="transmembrane region" description="Helical" evidence="1">
    <location>
        <begin position="5"/>
        <end position="21"/>
    </location>
</feature>
<dbReference type="AlphaFoldDB" id="A0A160MCV3"/>
<keyword evidence="1" id="KW-0812">Transmembrane</keyword>
<organism evidence="2 3">
    <name type="scientific">Cytobacillus oceanisediminis 2691</name>
    <dbReference type="NCBI Taxonomy" id="1196031"/>
    <lineage>
        <taxon>Bacteria</taxon>
        <taxon>Bacillati</taxon>
        <taxon>Bacillota</taxon>
        <taxon>Bacilli</taxon>
        <taxon>Bacillales</taxon>
        <taxon>Bacillaceae</taxon>
        <taxon>Cytobacillus</taxon>
    </lineage>
</organism>
<evidence type="ECO:0000313" key="3">
    <source>
        <dbReference type="Proteomes" id="UP000077856"/>
    </source>
</evidence>
<protein>
    <submittedName>
        <fullName evidence="2">Uncharacterized protein</fullName>
    </submittedName>
</protein>
<feature type="transmembrane region" description="Helical" evidence="1">
    <location>
        <begin position="27"/>
        <end position="44"/>
    </location>
</feature>
<sequence>MSKLRISLAAGNILISLYMLITQSFDWIPFSSFLLGMLMLVIGWEELKKGKRGFFFIKLQT</sequence>
<accession>A0A160MCV3</accession>
<keyword evidence="1" id="KW-1133">Transmembrane helix</keyword>
<evidence type="ECO:0000313" key="2">
    <source>
        <dbReference type="EMBL" id="AND40837.1"/>
    </source>
</evidence>
<dbReference type="STRING" id="1196031.A361_17325"/>